<evidence type="ECO:0000313" key="7">
    <source>
        <dbReference type="EMBL" id="SOD54752.1"/>
    </source>
</evidence>
<dbReference type="GO" id="GO:0005886">
    <property type="term" value="C:plasma membrane"/>
    <property type="evidence" value="ECO:0007669"/>
    <property type="project" value="TreeGrafter"/>
</dbReference>
<dbReference type="Gene3D" id="2.40.30.170">
    <property type="match status" value="1"/>
</dbReference>
<reference evidence="7 8" key="1">
    <citation type="submission" date="2017-09" db="EMBL/GenBank/DDBJ databases">
        <authorList>
            <person name="Ehlers B."/>
            <person name="Leendertz F.H."/>
        </authorList>
    </citation>
    <scope>NUCLEOTIDE SEQUENCE [LARGE SCALE GENOMIC DNA]</scope>
    <source>
        <strain evidence="7 8">CGMCC 1.10978</strain>
    </source>
</reference>
<dbReference type="GO" id="GO:0030313">
    <property type="term" value="C:cell envelope"/>
    <property type="evidence" value="ECO:0007669"/>
    <property type="project" value="UniProtKB-SubCell"/>
</dbReference>
<dbReference type="SUPFAM" id="SSF111369">
    <property type="entry name" value="HlyD-like secretion proteins"/>
    <property type="match status" value="1"/>
</dbReference>
<feature type="domain" description="Multidrug resistance protein MdtA-like C-terminal permuted SH3" evidence="6">
    <location>
        <begin position="304"/>
        <end position="362"/>
    </location>
</feature>
<dbReference type="Gene3D" id="2.40.420.20">
    <property type="match status" value="1"/>
</dbReference>
<feature type="domain" description="Multidrug resistance protein MdtA-like beta-barrel" evidence="5">
    <location>
        <begin position="219"/>
        <end position="298"/>
    </location>
</feature>
<dbReference type="Gene3D" id="1.10.287.470">
    <property type="entry name" value="Helix hairpin bin"/>
    <property type="match status" value="1"/>
</dbReference>
<dbReference type="Pfam" id="PF25876">
    <property type="entry name" value="HH_MFP_RND"/>
    <property type="match status" value="1"/>
</dbReference>
<dbReference type="GO" id="GO:0046677">
    <property type="term" value="P:response to antibiotic"/>
    <property type="evidence" value="ECO:0007669"/>
    <property type="project" value="TreeGrafter"/>
</dbReference>
<evidence type="ECO:0000313" key="8">
    <source>
        <dbReference type="Proteomes" id="UP000219374"/>
    </source>
</evidence>
<comment type="subcellular location">
    <subcellularLocation>
        <location evidence="1">Cell inner membrane</location>
        <topology evidence="1">Lipid-anchor</topology>
    </subcellularLocation>
</comment>
<sequence length="390" mass="41401">MKTLNKPQVAVLAVAIAIAGAGTIFFRAGSDAQAEPAAAVPVVKIQYATERPVSDTQDYTGRLEAVDVVDVRPKVPGTLLKVHFKDGQQVQQGDLLFTIDPAPFQTQVHQAQANLAKVGEQRRLTELEQARAQKLIASNSISRKDFDALDHGAREAAASLKGAKAELAQAQLQLSYTQVRAPISGRISRAEITPGNVVSAGGDSVPLTRIVSDSELYASFSVDEQSYLRIIAPSLKAGARPTVKVGLANDNAFSYSATIETLDNQMDTRSGTVRVRARIDEVSPEMLPGLQARIRLQGGVPYKAVVIEDALVGTDQDRKYVLVVNKENKVERRVVETGPLQGTSRVLRGGLPAGSKVIVDGAFRAPGTVVSAVVAETPKPAANAVAGGLQ</sequence>
<keyword evidence="8" id="KW-1185">Reference proteome</keyword>
<dbReference type="EMBL" id="OCND01000005">
    <property type="protein sequence ID" value="SOD54752.1"/>
    <property type="molecule type" value="Genomic_DNA"/>
</dbReference>
<dbReference type="InterPro" id="IPR058625">
    <property type="entry name" value="MdtA-like_BSH"/>
</dbReference>
<evidence type="ECO:0000259" key="3">
    <source>
        <dbReference type="Pfam" id="PF25876"/>
    </source>
</evidence>
<dbReference type="Gene3D" id="2.40.50.100">
    <property type="match status" value="1"/>
</dbReference>
<protein>
    <submittedName>
        <fullName evidence="7">Membrane fusion protein, multidrug efflux system</fullName>
    </submittedName>
</protein>
<accession>A0A286D7V7</accession>
<proteinExistence type="inferred from homology"/>
<name>A0A286D7V7_9GAMM</name>
<dbReference type="InterPro" id="IPR058626">
    <property type="entry name" value="MdtA-like_b-barrel"/>
</dbReference>
<organism evidence="7 8">
    <name type="scientific">Pseudoxanthomonas wuyuanensis</name>
    <dbReference type="NCBI Taxonomy" id="1073196"/>
    <lineage>
        <taxon>Bacteria</taxon>
        <taxon>Pseudomonadati</taxon>
        <taxon>Pseudomonadota</taxon>
        <taxon>Gammaproteobacteria</taxon>
        <taxon>Lysobacterales</taxon>
        <taxon>Lysobacteraceae</taxon>
        <taxon>Pseudoxanthomonas</taxon>
    </lineage>
</organism>
<comment type="similarity">
    <text evidence="2">Belongs to the membrane fusion protein (MFP) (TC 8.A.1) family.</text>
</comment>
<dbReference type="InterPro" id="IPR058627">
    <property type="entry name" value="MdtA-like_C"/>
</dbReference>
<dbReference type="PANTHER" id="PTHR30158">
    <property type="entry name" value="ACRA/E-RELATED COMPONENT OF DRUG EFFLUX TRANSPORTER"/>
    <property type="match status" value="1"/>
</dbReference>
<dbReference type="GO" id="GO:0022857">
    <property type="term" value="F:transmembrane transporter activity"/>
    <property type="evidence" value="ECO:0007669"/>
    <property type="project" value="InterPro"/>
</dbReference>
<dbReference type="Pfam" id="PF25917">
    <property type="entry name" value="BSH_RND"/>
    <property type="match status" value="1"/>
</dbReference>
<evidence type="ECO:0000256" key="1">
    <source>
        <dbReference type="ARBA" id="ARBA00004519"/>
    </source>
</evidence>
<dbReference type="InterPro" id="IPR006143">
    <property type="entry name" value="RND_pump_MFP"/>
</dbReference>
<evidence type="ECO:0000256" key="2">
    <source>
        <dbReference type="ARBA" id="ARBA00009477"/>
    </source>
</evidence>
<dbReference type="OrthoDB" id="9816569at2"/>
<evidence type="ECO:0000259" key="6">
    <source>
        <dbReference type="Pfam" id="PF25967"/>
    </source>
</evidence>
<feature type="domain" description="Multidrug resistance protein MdtA-like barrel-sandwich hybrid" evidence="4">
    <location>
        <begin position="68"/>
        <end position="202"/>
    </location>
</feature>
<dbReference type="Pfam" id="PF25967">
    <property type="entry name" value="RND-MFP_C"/>
    <property type="match status" value="1"/>
</dbReference>
<evidence type="ECO:0000259" key="4">
    <source>
        <dbReference type="Pfam" id="PF25917"/>
    </source>
</evidence>
<dbReference type="NCBIfam" id="TIGR01730">
    <property type="entry name" value="RND_mfp"/>
    <property type="match status" value="1"/>
</dbReference>
<dbReference type="InterPro" id="IPR058624">
    <property type="entry name" value="MdtA-like_HH"/>
</dbReference>
<feature type="domain" description="Multidrug resistance protein MdtA-like alpha-helical hairpin" evidence="3">
    <location>
        <begin position="108"/>
        <end position="177"/>
    </location>
</feature>
<dbReference type="AlphaFoldDB" id="A0A286D7V7"/>
<dbReference type="Pfam" id="PF25944">
    <property type="entry name" value="Beta-barrel_RND"/>
    <property type="match status" value="1"/>
</dbReference>
<dbReference type="PANTHER" id="PTHR30158:SF10">
    <property type="entry name" value="CATION EFFLUX PUMP"/>
    <property type="match status" value="1"/>
</dbReference>
<evidence type="ECO:0000259" key="5">
    <source>
        <dbReference type="Pfam" id="PF25944"/>
    </source>
</evidence>
<gene>
    <name evidence="7" type="ORF">SAMN06296416_10512</name>
</gene>
<dbReference type="Proteomes" id="UP000219374">
    <property type="component" value="Unassembled WGS sequence"/>
</dbReference>